<feature type="transmembrane region" description="Helical" evidence="2">
    <location>
        <begin position="43"/>
        <end position="64"/>
    </location>
</feature>
<dbReference type="Proteomes" id="UP000185678">
    <property type="component" value="Unassembled WGS sequence"/>
</dbReference>
<feature type="region of interest" description="Disordered" evidence="1">
    <location>
        <begin position="641"/>
        <end position="680"/>
    </location>
</feature>
<keyword evidence="2" id="KW-0812">Transmembrane</keyword>
<feature type="region of interest" description="Disordered" evidence="1">
    <location>
        <begin position="357"/>
        <end position="415"/>
    </location>
</feature>
<dbReference type="STRING" id="80876.SAMN05421779_102475"/>
<dbReference type="AlphaFoldDB" id="A0A1N7JUM8"/>
<sequence>MLGLIVLFIAAGVLTCAWLGGALLYVSNSVGWDNLLLMMPNDLALFAFGVFGPVALLWLVLGLIQTTLSNHRQESVLRQMVVQERRASDQIEAQVRTLIQMQGESRRRSVIDGMDLVLKDLNGQAAVLAERLGMISQDEADTLWGRTVAGDVWAFSYAFLTRAEAYEDFPDLLAERLAHDEISSSALQLFLRRYDLLLESFRETDADKLARAVLEDGPLARLHSLFATVNLRALRLRQGYEEIPRDSYADSHAPAVGTVAGYVDEDFQLDPDPEIRPRFGVEDFPDDFGVPHDEVQERETLEQQARQRSGFHALPDDYASEPLAQEGLSGSHDFSINHDENRPVGYGTYRPLIATPEDSSPLSASASTVGGYGRPIPGGRSTWSGQSASGQSGFGQSGAGRYGARKNDAGQRGDSDDALIVGAERTAYAPKSFTAPQFVRSHEPPLVTVGQNEDFASAADTIPEQPVVIHDVAPSPPALAPLVDSGYTDPLYADSPLGSHDAPLDDDEDEEAFVLTAYGDDVAHGFELEEQVAALVDDATPVAEAEAEEEYFIADDFDLQTLSAGLSPDQTLPLAETPEDAAAVQDIEDAEEMLAMDSHADAVTTETVAPDLPAPGLSEPNLPYAALAADTETMEESMARLHDVLRRMNSDDDTPAPGNATPEHTASEDVPHGDRPLLPS</sequence>
<proteinExistence type="predicted"/>
<name>A0A1N7JUM8_9PROT</name>
<dbReference type="RefSeq" id="WP_076399333.1">
    <property type="nucleotide sequence ID" value="NZ_FTOA01000002.1"/>
</dbReference>
<gene>
    <name evidence="3" type="ORF">SAMN05421779_102475</name>
</gene>
<feature type="compositionally biased region" description="Basic and acidic residues" evidence="1">
    <location>
        <begin position="405"/>
        <end position="415"/>
    </location>
</feature>
<evidence type="ECO:0000256" key="1">
    <source>
        <dbReference type="SAM" id="MobiDB-lite"/>
    </source>
</evidence>
<keyword evidence="4" id="KW-1185">Reference proteome</keyword>
<dbReference type="OrthoDB" id="7359614at2"/>
<accession>A0A1N7JUM8</accession>
<organism evidence="3 4">
    <name type="scientific">Insolitispirillum peregrinum</name>
    <dbReference type="NCBI Taxonomy" id="80876"/>
    <lineage>
        <taxon>Bacteria</taxon>
        <taxon>Pseudomonadati</taxon>
        <taxon>Pseudomonadota</taxon>
        <taxon>Alphaproteobacteria</taxon>
        <taxon>Rhodospirillales</taxon>
        <taxon>Novispirillaceae</taxon>
        <taxon>Insolitispirillum</taxon>
    </lineage>
</organism>
<evidence type="ECO:0000313" key="4">
    <source>
        <dbReference type="Proteomes" id="UP000185678"/>
    </source>
</evidence>
<feature type="compositionally biased region" description="Gly residues" evidence="1">
    <location>
        <begin position="392"/>
        <end position="401"/>
    </location>
</feature>
<dbReference type="EMBL" id="FTOA01000002">
    <property type="protein sequence ID" value="SIS53037.1"/>
    <property type="molecule type" value="Genomic_DNA"/>
</dbReference>
<feature type="compositionally biased region" description="Basic and acidic residues" evidence="1">
    <location>
        <begin position="665"/>
        <end position="680"/>
    </location>
</feature>
<keyword evidence="2" id="KW-0472">Membrane</keyword>
<feature type="compositionally biased region" description="Polar residues" evidence="1">
    <location>
        <begin position="357"/>
        <end position="368"/>
    </location>
</feature>
<evidence type="ECO:0000256" key="2">
    <source>
        <dbReference type="SAM" id="Phobius"/>
    </source>
</evidence>
<keyword evidence="2" id="KW-1133">Transmembrane helix</keyword>
<protein>
    <submittedName>
        <fullName evidence="3">Uncharacterized protein</fullName>
    </submittedName>
</protein>
<evidence type="ECO:0000313" key="3">
    <source>
        <dbReference type="EMBL" id="SIS53037.1"/>
    </source>
</evidence>
<feature type="compositionally biased region" description="Basic and acidic residues" evidence="1">
    <location>
        <begin position="641"/>
        <end position="650"/>
    </location>
</feature>
<reference evidence="3 4" key="1">
    <citation type="submission" date="2017-01" db="EMBL/GenBank/DDBJ databases">
        <authorList>
            <person name="Mah S.A."/>
            <person name="Swanson W.J."/>
            <person name="Moy G.W."/>
            <person name="Vacquier V.D."/>
        </authorList>
    </citation>
    <scope>NUCLEOTIDE SEQUENCE [LARGE SCALE GENOMIC DNA]</scope>
    <source>
        <strain evidence="3 4">DSM 11589</strain>
    </source>
</reference>